<dbReference type="AlphaFoldDB" id="A0A5C5ZFJ5"/>
<dbReference type="PROSITE" id="PS00018">
    <property type="entry name" value="EF_HAND_1"/>
    <property type="match status" value="1"/>
</dbReference>
<organism evidence="2 3">
    <name type="scientific">Posidoniimonas polymericola</name>
    <dbReference type="NCBI Taxonomy" id="2528002"/>
    <lineage>
        <taxon>Bacteria</taxon>
        <taxon>Pseudomonadati</taxon>
        <taxon>Planctomycetota</taxon>
        <taxon>Planctomycetia</taxon>
        <taxon>Pirellulales</taxon>
        <taxon>Lacipirellulaceae</taxon>
        <taxon>Posidoniimonas</taxon>
    </lineage>
</organism>
<keyword evidence="1" id="KW-0732">Signal</keyword>
<sequence length="470" mass="47888" precursor="true">MRCLFTLLLAAVASVAGAQSNFTTVIDLPADLVELTADIGPGTQVNVHAGGQTAAGTSGDRLEVGSAMGGAASELNVLGGAVGAFTKLYGNATLNAHSGVVGDDLLAEAGSQVNLHGGQVGERFTASGAEVLIDGAAVGFDASFNDGAAVTMHSGSIDSSMQLLGSRFDLHGGQIGGGAEARSHSEMNIYGGTVLGRLDVYQESSITIHDGDINQLFVVSGSKIALQGGVVQDRIQAWGGTVDITGGHTQVIDIVQGGIVNLSGGGVDYLNVFGQSTSGAANTLRLFGGDLPEQNVAVHDNAAIAFFGTGFALDGVAIEGLAYGQTTTISQRDVALAGELADGSAFSYQLNSIFDDQTGLWFSPGAAVTVTTILAGDFNADGQVDAADYSVWRDNLGAAVTLPGDVTPGSISELDYEVWRNNLGAVFAGFGVAGVHPTPEPHLLTLAALGAGMLTMTRRPREDNLLNRCS</sequence>
<dbReference type="Proteomes" id="UP000318478">
    <property type="component" value="Unassembled WGS sequence"/>
</dbReference>
<reference evidence="2 3" key="1">
    <citation type="submission" date="2019-02" db="EMBL/GenBank/DDBJ databases">
        <title>Deep-cultivation of Planctomycetes and their phenomic and genomic characterization uncovers novel biology.</title>
        <authorList>
            <person name="Wiegand S."/>
            <person name="Jogler M."/>
            <person name="Boedeker C."/>
            <person name="Pinto D."/>
            <person name="Vollmers J."/>
            <person name="Rivas-Marin E."/>
            <person name="Kohn T."/>
            <person name="Peeters S.H."/>
            <person name="Heuer A."/>
            <person name="Rast P."/>
            <person name="Oberbeckmann S."/>
            <person name="Bunk B."/>
            <person name="Jeske O."/>
            <person name="Meyerdierks A."/>
            <person name="Storesund J.E."/>
            <person name="Kallscheuer N."/>
            <person name="Luecker S."/>
            <person name="Lage O.M."/>
            <person name="Pohl T."/>
            <person name="Merkel B.J."/>
            <person name="Hornburger P."/>
            <person name="Mueller R.-W."/>
            <person name="Bruemmer F."/>
            <person name="Labrenz M."/>
            <person name="Spormann A.M."/>
            <person name="Op Den Camp H."/>
            <person name="Overmann J."/>
            <person name="Amann R."/>
            <person name="Jetten M.S.M."/>
            <person name="Mascher T."/>
            <person name="Medema M.H."/>
            <person name="Devos D.P."/>
            <person name="Kaster A.-K."/>
            <person name="Ovreas L."/>
            <person name="Rohde M."/>
            <person name="Galperin M.Y."/>
            <person name="Jogler C."/>
        </authorList>
    </citation>
    <scope>NUCLEOTIDE SEQUENCE [LARGE SCALE GENOMIC DNA]</scope>
    <source>
        <strain evidence="2 3">Pla123a</strain>
    </source>
</reference>
<keyword evidence="3" id="KW-1185">Reference proteome</keyword>
<dbReference type="EMBL" id="SJPO01000001">
    <property type="protein sequence ID" value="TWT85968.1"/>
    <property type="molecule type" value="Genomic_DNA"/>
</dbReference>
<dbReference type="RefSeq" id="WP_146584183.1">
    <property type="nucleotide sequence ID" value="NZ_SJPO01000001.1"/>
</dbReference>
<evidence type="ECO:0000256" key="1">
    <source>
        <dbReference type="SAM" id="SignalP"/>
    </source>
</evidence>
<comment type="caution">
    <text evidence="2">The sequence shown here is derived from an EMBL/GenBank/DDBJ whole genome shotgun (WGS) entry which is preliminary data.</text>
</comment>
<dbReference type="InterPro" id="IPR018247">
    <property type="entry name" value="EF_Hand_1_Ca_BS"/>
</dbReference>
<evidence type="ECO:0000313" key="2">
    <source>
        <dbReference type="EMBL" id="TWT85968.1"/>
    </source>
</evidence>
<name>A0A5C5ZFJ5_9BACT</name>
<feature type="chain" id="PRO_5022671635" description="PEP-CTERM protein-sorting domain-containing protein" evidence="1">
    <location>
        <begin position="19"/>
        <end position="470"/>
    </location>
</feature>
<gene>
    <name evidence="2" type="ORF">Pla123a_07760</name>
</gene>
<feature type="signal peptide" evidence="1">
    <location>
        <begin position="1"/>
        <end position="18"/>
    </location>
</feature>
<proteinExistence type="predicted"/>
<evidence type="ECO:0008006" key="4">
    <source>
        <dbReference type="Google" id="ProtNLM"/>
    </source>
</evidence>
<evidence type="ECO:0000313" key="3">
    <source>
        <dbReference type="Proteomes" id="UP000318478"/>
    </source>
</evidence>
<accession>A0A5C5ZFJ5</accession>
<dbReference type="OrthoDB" id="277362at2"/>
<protein>
    <recommendedName>
        <fullName evidence="4">PEP-CTERM protein-sorting domain-containing protein</fullName>
    </recommendedName>
</protein>